<sequence>MRLREQQGNGARGNRSLLCSAHVNIFIADYLEANSYLHHSLSTFTAISTRPKAVLPLSATFIGSDVALATSFPSKKTQPCIRIPCNYATRPTQLYVSKPVGSIHCTIIFTAFLPHSKGFGVKSFSSCSSTILFHSIIGGSQGYDRPDLIWRAADMVTAMTHTTTSSLLGRMRTSLSDRTGGFLKNEAMLDWHPILGLVVNTAILAAHQASKTAILGHSCTWIYRTCFFFPILDTSMFI</sequence>
<protein>
    <submittedName>
        <fullName evidence="1">Uncharacterized protein</fullName>
    </submittedName>
</protein>
<dbReference type="GeneID" id="73347163"/>
<dbReference type="AlphaFoldDB" id="A0A9Q8T1Y7"/>
<dbReference type="Proteomes" id="UP000830671">
    <property type="component" value="Chromosome 7"/>
</dbReference>
<keyword evidence="2" id="KW-1185">Reference proteome</keyword>
<evidence type="ECO:0000313" key="1">
    <source>
        <dbReference type="EMBL" id="UQC87691.1"/>
    </source>
</evidence>
<evidence type="ECO:0000313" key="2">
    <source>
        <dbReference type="Proteomes" id="UP000830671"/>
    </source>
</evidence>
<name>A0A9Q8T1Y7_9PEZI</name>
<dbReference type="RefSeq" id="XP_049149299.1">
    <property type="nucleotide sequence ID" value="XM_049292153.1"/>
</dbReference>
<dbReference type="EMBL" id="CP019479">
    <property type="protein sequence ID" value="UQC87691.1"/>
    <property type="molecule type" value="Genomic_DNA"/>
</dbReference>
<organism evidence="1 2">
    <name type="scientific">Colletotrichum lupini</name>
    <dbReference type="NCBI Taxonomy" id="145971"/>
    <lineage>
        <taxon>Eukaryota</taxon>
        <taxon>Fungi</taxon>
        <taxon>Dikarya</taxon>
        <taxon>Ascomycota</taxon>
        <taxon>Pezizomycotina</taxon>
        <taxon>Sordariomycetes</taxon>
        <taxon>Hypocreomycetidae</taxon>
        <taxon>Glomerellales</taxon>
        <taxon>Glomerellaceae</taxon>
        <taxon>Colletotrichum</taxon>
        <taxon>Colletotrichum acutatum species complex</taxon>
    </lineage>
</organism>
<dbReference type="KEGG" id="clup:CLUP02_13210"/>
<proteinExistence type="predicted"/>
<reference evidence="1" key="1">
    <citation type="journal article" date="2021" name="Mol. Plant Microbe Interact.">
        <title>Complete Genome Sequence of the Plant-Pathogenic Fungus Colletotrichum lupini.</title>
        <authorList>
            <person name="Baroncelli R."/>
            <person name="Pensec F."/>
            <person name="Da Lio D."/>
            <person name="Boufleur T."/>
            <person name="Vicente I."/>
            <person name="Sarrocco S."/>
            <person name="Picot A."/>
            <person name="Baraldi E."/>
            <person name="Sukno S."/>
            <person name="Thon M."/>
            <person name="Le Floch G."/>
        </authorList>
    </citation>
    <scope>NUCLEOTIDE SEQUENCE</scope>
    <source>
        <strain evidence="1">IMI 504893</strain>
    </source>
</reference>
<gene>
    <name evidence="1" type="ORF">CLUP02_13210</name>
</gene>
<accession>A0A9Q8T1Y7</accession>